<evidence type="ECO:0000313" key="1">
    <source>
        <dbReference type="EMBL" id="GAG28848.1"/>
    </source>
</evidence>
<protein>
    <submittedName>
        <fullName evidence="1">Uncharacterized protein</fullName>
    </submittedName>
</protein>
<dbReference type="InterPro" id="IPR003749">
    <property type="entry name" value="ThiS/MoaD-like"/>
</dbReference>
<dbReference type="Pfam" id="PF02597">
    <property type="entry name" value="ThiS"/>
    <property type="match status" value="1"/>
</dbReference>
<dbReference type="Gene3D" id="3.10.20.30">
    <property type="match status" value="1"/>
</dbReference>
<feature type="non-terminal residue" evidence="1">
    <location>
        <position position="1"/>
    </location>
</feature>
<dbReference type="AlphaFoldDB" id="X0WWM6"/>
<proteinExistence type="predicted"/>
<reference evidence="1" key="1">
    <citation type="journal article" date="2014" name="Front. Microbiol.">
        <title>High frequency of phylogenetically diverse reductive dehalogenase-homologous genes in deep subseafloor sedimentary metagenomes.</title>
        <authorList>
            <person name="Kawai M."/>
            <person name="Futagami T."/>
            <person name="Toyoda A."/>
            <person name="Takaki Y."/>
            <person name="Nishi S."/>
            <person name="Hori S."/>
            <person name="Arai W."/>
            <person name="Tsubouchi T."/>
            <person name="Morono Y."/>
            <person name="Uchiyama I."/>
            <person name="Ito T."/>
            <person name="Fujiyama A."/>
            <person name="Inagaki F."/>
            <person name="Takami H."/>
        </authorList>
    </citation>
    <scope>NUCLEOTIDE SEQUENCE</scope>
    <source>
        <strain evidence="1">Expedition CK06-06</strain>
    </source>
</reference>
<dbReference type="InterPro" id="IPR016155">
    <property type="entry name" value="Mopterin_synth/thiamin_S_b"/>
</dbReference>
<accession>X0WWM6</accession>
<comment type="caution">
    <text evidence="1">The sequence shown here is derived from an EMBL/GenBank/DDBJ whole genome shotgun (WGS) entry which is preliminary data.</text>
</comment>
<dbReference type="EMBL" id="BARS01048980">
    <property type="protein sequence ID" value="GAG28848.1"/>
    <property type="molecule type" value="Genomic_DNA"/>
</dbReference>
<dbReference type="SUPFAM" id="SSF54285">
    <property type="entry name" value="MoaD/ThiS"/>
    <property type="match status" value="1"/>
</dbReference>
<name>X0WWM6_9ZZZZ</name>
<gene>
    <name evidence="1" type="ORF">S01H1_73313</name>
</gene>
<organism evidence="1">
    <name type="scientific">marine sediment metagenome</name>
    <dbReference type="NCBI Taxonomy" id="412755"/>
    <lineage>
        <taxon>unclassified sequences</taxon>
        <taxon>metagenomes</taxon>
        <taxon>ecological metagenomes</taxon>
    </lineage>
</organism>
<dbReference type="InterPro" id="IPR012675">
    <property type="entry name" value="Beta-grasp_dom_sf"/>
</dbReference>
<sequence>DSKLDDPRPNALILVGGKEINALQGLETEVKNADEVVLIPMVHGGRR</sequence>